<evidence type="ECO:0000313" key="4">
    <source>
        <dbReference type="Proteomes" id="UP000525078"/>
    </source>
</evidence>
<dbReference type="Proteomes" id="UP000525078">
    <property type="component" value="Unassembled WGS sequence"/>
</dbReference>
<accession>A0A7J6F7Q0</accession>
<reference evidence="3 4" key="1">
    <citation type="journal article" date="2020" name="bioRxiv">
        <title>Sequence and annotation of 42 cannabis genomes reveals extensive copy number variation in cannabinoid synthesis and pathogen resistance genes.</title>
        <authorList>
            <person name="Mckernan K.J."/>
            <person name="Helbert Y."/>
            <person name="Kane L.T."/>
            <person name="Ebling H."/>
            <person name="Zhang L."/>
            <person name="Liu B."/>
            <person name="Eaton Z."/>
            <person name="Mclaughlin S."/>
            <person name="Kingan S."/>
            <person name="Baybayan P."/>
            <person name="Concepcion G."/>
            <person name="Jordan M."/>
            <person name="Riva A."/>
            <person name="Barbazuk W."/>
            <person name="Harkins T."/>
        </authorList>
    </citation>
    <scope>NUCLEOTIDE SEQUENCE [LARGE SCALE GENOMIC DNA]</scope>
    <source>
        <strain evidence="4">cv. Jamaican Lion 4</strain>
        <tissue evidence="3">Leaf</tissue>
    </source>
</reference>
<name>A0A7J6F7Q0_CANSA</name>
<dbReference type="EMBL" id="JAATIP010000156">
    <property type="protein sequence ID" value="KAF4365879.1"/>
    <property type="molecule type" value="Genomic_DNA"/>
</dbReference>
<gene>
    <name evidence="3" type="ORF">F8388_002749</name>
</gene>
<evidence type="ECO:0000256" key="1">
    <source>
        <dbReference type="SAM" id="MobiDB-lite"/>
    </source>
</evidence>
<comment type="caution">
    <text evidence="3">The sequence shown here is derived from an EMBL/GenBank/DDBJ whole genome shotgun (WGS) entry which is preliminary data.</text>
</comment>
<sequence length="114" mass="12250">MHMKASQLSFRDRTHEFQSVADSASGPSSRSKSEINIILIDVVEREVDVGAVGAGDYFGSGSTAEEVVVEETNGMGIARSPGIGTISSPCWRTQARASCAGEHWCFPERDSIRS</sequence>
<protein>
    <recommendedName>
        <fullName evidence="2">Syntaxin-5 N-terminal Sly1p-binding domain-containing protein</fullName>
    </recommendedName>
</protein>
<evidence type="ECO:0000259" key="2">
    <source>
        <dbReference type="Pfam" id="PF11416"/>
    </source>
</evidence>
<proteinExistence type="predicted"/>
<evidence type="ECO:0000313" key="3">
    <source>
        <dbReference type="EMBL" id="KAF4365879.1"/>
    </source>
</evidence>
<dbReference type="InterPro" id="IPR021538">
    <property type="entry name" value="Syntaxin-5_N"/>
</dbReference>
<dbReference type="AlphaFoldDB" id="A0A7J6F7Q0"/>
<dbReference type="Pfam" id="PF11416">
    <property type="entry name" value="Syntaxin-5_N"/>
    <property type="match status" value="1"/>
</dbReference>
<feature type="compositionally biased region" description="Polar residues" evidence="1">
    <location>
        <begin position="20"/>
        <end position="30"/>
    </location>
</feature>
<feature type="region of interest" description="Disordered" evidence="1">
    <location>
        <begin position="1"/>
        <end position="31"/>
    </location>
</feature>
<organism evidence="3 4">
    <name type="scientific">Cannabis sativa</name>
    <name type="common">Hemp</name>
    <name type="synonym">Marijuana</name>
    <dbReference type="NCBI Taxonomy" id="3483"/>
    <lineage>
        <taxon>Eukaryota</taxon>
        <taxon>Viridiplantae</taxon>
        <taxon>Streptophyta</taxon>
        <taxon>Embryophyta</taxon>
        <taxon>Tracheophyta</taxon>
        <taxon>Spermatophyta</taxon>
        <taxon>Magnoliopsida</taxon>
        <taxon>eudicotyledons</taxon>
        <taxon>Gunneridae</taxon>
        <taxon>Pentapetalae</taxon>
        <taxon>rosids</taxon>
        <taxon>fabids</taxon>
        <taxon>Rosales</taxon>
        <taxon>Cannabaceae</taxon>
        <taxon>Cannabis</taxon>
    </lineage>
</organism>
<feature type="domain" description="Syntaxin-5 N-terminal Sly1p-binding" evidence="2">
    <location>
        <begin position="9"/>
        <end position="24"/>
    </location>
</feature>